<evidence type="ECO:0000313" key="2">
    <source>
        <dbReference type="Proteomes" id="UP000182658"/>
    </source>
</evidence>
<dbReference type="AlphaFoldDB" id="A0A1J7IZE6"/>
<dbReference type="EMBL" id="KV875100">
    <property type="protein sequence ID" value="OIW26457.1"/>
    <property type="molecule type" value="Genomic_DNA"/>
</dbReference>
<keyword evidence="2" id="KW-1185">Reference proteome</keyword>
<organism evidence="1 2">
    <name type="scientific">Coniochaeta ligniaria NRRL 30616</name>
    <dbReference type="NCBI Taxonomy" id="1408157"/>
    <lineage>
        <taxon>Eukaryota</taxon>
        <taxon>Fungi</taxon>
        <taxon>Dikarya</taxon>
        <taxon>Ascomycota</taxon>
        <taxon>Pezizomycotina</taxon>
        <taxon>Sordariomycetes</taxon>
        <taxon>Sordariomycetidae</taxon>
        <taxon>Coniochaetales</taxon>
        <taxon>Coniochaetaceae</taxon>
        <taxon>Coniochaeta</taxon>
    </lineage>
</organism>
<sequence>MILQRQSGTHAIFSNLQSTYHSTRVVLLNAKTKKTPTAESSETVSKEKDSNKVIRPCWSGAALPTRHWLEQLFRSHAIYTVCRKTVGCNR</sequence>
<evidence type="ECO:0000313" key="1">
    <source>
        <dbReference type="EMBL" id="OIW26457.1"/>
    </source>
</evidence>
<protein>
    <submittedName>
        <fullName evidence="1">Uncharacterized protein</fullName>
    </submittedName>
</protein>
<accession>A0A1J7IZE6</accession>
<dbReference type="Proteomes" id="UP000182658">
    <property type="component" value="Unassembled WGS sequence"/>
</dbReference>
<proteinExistence type="predicted"/>
<name>A0A1J7IZE6_9PEZI</name>
<dbReference type="InParanoid" id="A0A1J7IZE6"/>
<reference evidence="1 2" key="1">
    <citation type="submission" date="2016-10" db="EMBL/GenBank/DDBJ databases">
        <title>Draft genome sequence of Coniochaeta ligniaria NRRL30616, a lignocellulolytic fungus for bioabatement of inhibitors in plant biomass hydrolysates.</title>
        <authorList>
            <consortium name="DOE Joint Genome Institute"/>
            <person name="Jimenez D.J."/>
            <person name="Hector R.E."/>
            <person name="Riley R."/>
            <person name="Sun H."/>
            <person name="Grigoriev I.V."/>
            <person name="Van Elsas J.D."/>
            <person name="Nichols N.N."/>
        </authorList>
    </citation>
    <scope>NUCLEOTIDE SEQUENCE [LARGE SCALE GENOMIC DNA]</scope>
    <source>
        <strain evidence="1 2">NRRL 30616</strain>
    </source>
</reference>
<gene>
    <name evidence="1" type="ORF">CONLIGDRAFT_473439</name>
</gene>